<dbReference type="FunFam" id="1.10.10.10:FF:000001">
    <property type="entry name" value="LysR family transcriptional regulator"/>
    <property type="match status" value="1"/>
</dbReference>
<dbReference type="AlphaFoldDB" id="A0A3S1CPS7"/>
<evidence type="ECO:0000256" key="2">
    <source>
        <dbReference type="ARBA" id="ARBA00023015"/>
    </source>
</evidence>
<keyword evidence="2" id="KW-0805">Transcription regulation</keyword>
<dbReference type="PRINTS" id="PR00039">
    <property type="entry name" value="HTHLYSR"/>
</dbReference>
<keyword evidence="4" id="KW-0804">Transcription</keyword>
<dbReference type="InterPro" id="IPR005119">
    <property type="entry name" value="LysR_subst-bd"/>
</dbReference>
<dbReference type="RefSeq" id="WP_127080000.1">
    <property type="nucleotide sequence ID" value="NZ_RSCL01000003.1"/>
</dbReference>
<sequence>MNQNIELRHLRYFLAVAEELNFGRAAERLNITQPSLSRQIQNLEKELGIILFERNPRQIKLTAPGQIFLTEAEQILLRFDQGIRIIKRANRGEIGQLTVGFQGSSVYDIIPISIKVFRERFPEVEIIMQHMTTSEQLIALSENNLDVGFVTPPITDANLELEILLQEPLVLALPENHPLAAHSEISIAALANEPLILASRDRGCGLHEQIFDIYQKAGLYPNVVCAAREMQVMLGFVAAGMGISLLPSHVKNFQRTGVVYRTLNPEAPITGLGIAWKPENIIPVLLAFLEIIRSLA</sequence>
<dbReference type="SUPFAM" id="SSF46785">
    <property type="entry name" value="Winged helix' DNA-binding domain"/>
    <property type="match status" value="1"/>
</dbReference>
<dbReference type="Gene3D" id="3.40.190.10">
    <property type="entry name" value="Periplasmic binding protein-like II"/>
    <property type="match status" value="2"/>
</dbReference>
<dbReference type="GO" id="GO:0003700">
    <property type="term" value="F:DNA-binding transcription factor activity"/>
    <property type="evidence" value="ECO:0007669"/>
    <property type="project" value="InterPro"/>
</dbReference>
<evidence type="ECO:0000256" key="4">
    <source>
        <dbReference type="ARBA" id="ARBA00023163"/>
    </source>
</evidence>
<dbReference type="InterPro" id="IPR036390">
    <property type="entry name" value="WH_DNA-bd_sf"/>
</dbReference>
<dbReference type="PROSITE" id="PS50931">
    <property type="entry name" value="HTH_LYSR"/>
    <property type="match status" value="1"/>
</dbReference>
<evidence type="ECO:0000259" key="5">
    <source>
        <dbReference type="PROSITE" id="PS50931"/>
    </source>
</evidence>
<reference evidence="6" key="2">
    <citation type="journal article" date="2019" name="Genome Biol. Evol.">
        <title>Day and night: Metabolic profiles and evolutionary relationships of six axenic non-marine cyanobacteria.</title>
        <authorList>
            <person name="Will S.E."/>
            <person name="Henke P."/>
            <person name="Boedeker C."/>
            <person name="Huang S."/>
            <person name="Brinkmann H."/>
            <person name="Rohde M."/>
            <person name="Jarek M."/>
            <person name="Friedl T."/>
            <person name="Seufert S."/>
            <person name="Schumacher M."/>
            <person name="Overmann J."/>
            <person name="Neumann-Schaal M."/>
            <person name="Petersen J."/>
        </authorList>
    </citation>
    <scope>NUCLEOTIDE SEQUENCE [LARGE SCALE GENOMIC DNA]</scope>
    <source>
        <strain evidence="6">PCC 7102</strain>
    </source>
</reference>
<dbReference type="InterPro" id="IPR036388">
    <property type="entry name" value="WH-like_DNA-bd_sf"/>
</dbReference>
<dbReference type="GO" id="GO:0003677">
    <property type="term" value="F:DNA binding"/>
    <property type="evidence" value="ECO:0007669"/>
    <property type="project" value="UniProtKB-KW"/>
</dbReference>
<dbReference type="EMBL" id="RSCL01000003">
    <property type="protein sequence ID" value="RUT08149.1"/>
    <property type="molecule type" value="Genomic_DNA"/>
</dbReference>
<dbReference type="Pfam" id="PF00126">
    <property type="entry name" value="HTH_1"/>
    <property type="match status" value="1"/>
</dbReference>
<dbReference type="Pfam" id="PF03466">
    <property type="entry name" value="LysR_substrate"/>
    <property type="match status" value="1"/>
</dbReference>
<organism evidence="6 7">
    <name type="scientific">Dulcicalothrix desertica PCC 7102</name>
    <dbReference type="NCBI Taxonomy" id="232991"/>
    <lineage>
        <taxon>Bacteria</taxon>
        <taxon>Bacillati</taxon>
        <taxon>Cyanobacteriota</taxon>
        <taxon>Cyanophyceae</taxon>
        <taxon>Nostocales</taxon>
        <taxon>Calotrichaceae</taxon>
        <taxon>Dulcicalothrix</taxon>
    </lineage>
</organism>
<accession>A0A3S1CPS7</accession>
<dbReference type="CDD" id="cd08414">
    <property type="entry name" value="PBP2_LTTR_aromatics_like"/>
    <property type="match status" value="1"/>
</dbReference>
<dbReference type="PANTHER" id="PTHR30346">
    <property type="entry name" value="TRANSCRIPTIONAL DUAL REGULATOR HCAR-RELATED"/>
    <property type="match status" value="1"/>
</dbReference>
<feature type="domain" description="HTH lysR-type" evidence="5">
    <location>
        <begin position="5"/>
        <end position="62"/>
    </location>
</feature>
<keyword evidence="7" id="KW-1185">Reference proteome</keyword>
<dbReference type="InterPro" id="IPR000847">
    <property type="entry name" value="LysR_HTH_N"/>
</dbReference>
<dbReference type="GO" id="GO:0032993">
    <property type="term" value="C:protein-DNA complex"/>
    <property type="evidence" value="ECO:0007669"/>
    <property type="project" value="TreeGrafter"/>
</dbReference>
<proteinExistence type="inferred from homology"/>
<evidence type="ECO:0000256" key="1">
    <source>
        <dbReference type="ARBA" id="ARBA00009437"/>
    </source>
</evidence>
<dbReference type="OrthoDB" id="9803735at2"/>
<protein>
    <submittedName>
        <fullName evidence="6">LysR family transcriptional regulator</fullName>
    </submittedName>
</protein>
<dbReference type="PANTHER" id="PTHR30346:SF0">
    <property type="entry name" value="HCA OPERON TRANSCRIPTIONAL ACTIVATOR HCAR"/>
    <property type="match status" value="1"/>
</dbReference>
<keyword evidence="3" id="KW-0238">DNA-binding</keyword>
<comment type="caution">
    <text evidence="6">The sequence shown here is derived from an EMBL/GenBank/DDBJ whole genome shotgun (WGS) entry which is preliminary data.</text>
</comment>
<reference evidence="6" key="1">
    <citation type="submission" date="2018-12" db="EMBL/GenBank/DDBJ databases">
        <authorList>
            <person name="Will S."/>
            <person name="Neumann-Schaal M."/>
            <person name="Henke P."/>
        </authorList>
    </citation>
    <scope>NUCLEOTIDE SEQUENCE</scope>
    <source>
        <strain evidence="6">PCC 7102</strain>
    </source>
</reference>
<name>A0A3S1CPS7_9CYAN</name>
<evidence type="ECO:0000313" key="6">
    <source>
        <dbReference type="EMBL" id="RUT08149.1"/>
    </source>
</evidence>
<gene>
    <name evidence="6" type="ORF">DSM106972_013170</name>
</gene>
<evidence type="ECO:0000256" key="3">
    <source>
        <dbReference type="ARBA" id="ARBA00023125"/>
    </source>
</evidence>
<dbReference type="Proteomes" id="UP000271624">
    <property type="component" value="Unassembled WGS sequence"/>
</dbReference>
<dbReference type="Gene3D" id="1.10.10.10">
    <property type="entry name" value="Winged helix-like DNA-binding domain superfamily/Winged helix DNA-binding domain"/>
    <property type="match status" value="1"/>
</dbReference>
<evidence type="ECO:0000313" key="7">
    <source>
        <dbReference type="Proteomes" id="UP000271624"/>
    </source>
</evidence>
<comment type="similarity">
    <text evidence="1">Belongs to the LysR transcriptional regulatory family.</text>
</comment>
<dbReference type="SUPFAM" id="SSF53850">
    <property type="entry name" value="Periplasmic binding protein-like II"/>
    <property type="match status" value="1"/>
</dbReference>